<reference evidence="6 7" key="1">
    <citation type="submission" date="2017-05" db="EMBL/GenBank/DDBJ databases">
        <authorList>
            <person name="Varghese N."/>
            <person name="Submissions S."/>
        </authorList>
    </citation>
    <scope>NUCLEOTIDE SEQUENCE [LARGE SCALE GENOMIC DNA]</scope>
    <source>
        <strain evidence="6 7">DSM 25457</strain>
    </source>
</reference>
<dbReference type="PANTHER" id="PTHR43401">
    <property type="entry name" value="L-THREONINE 3-DEHYDROGENASE"/>
    <property type="match status" value="1"/>
</dbReference>
<evidence type="ECO:0000256" key="3">
    <source>
        <dbReference type="ARBA" id="ARBA00023002"/>
    </source>
</evidence>
<dbReference type="RefSeq" id="WP_283431034.1">
    <property type="nucleotide sequence ID" value="NZ_CAWLDM010000001.1"/>
</dbReference>
<evidence type="ECO:0000256" key="2">
    <source>
        <dbReference type="ARBA" id="ARBA00022833"/>
    </source>
</evidence>
<comment type="caution">
    <text evidence="6">The sequence shown here is derived from an EMBL/GenBank/DDBJ whole genome shotgun (WGS) entry which is preliminary data.</text>
</comment>
<dbReference type="SUPFAM" id="SSF51735">
    <property type="entry name" value="NAD(P)-binding Rossmann-fold domains"/>
    <property type="match status" value="1"/>
</dbReference>
<feature type="domain" description="Enoyl reductase (ER)" evidence="5">
    <location>
        <begin position="7"/>
        <end position="340"/>
    </location>
</feature>
<dbReference type="InterPro" id="IPR011032">
    <property type="entry name" value="GroES-like_sf"/>
</dbReference>
<dbReference type="PROSITE" id="PS00059">
    <property type="entry name" value="ADH_ZINC"/>
    <property type="match status" value="1"/>
</dbReference>
<dbReference type="InterPro" id="IPR020843">
    <property type="entry name" value="ER"/>
</dbReference>
<keyword evidence="2 4" id="KW-0862">Zinc</keyword>
<protein>
    <submittedName>
        <fullName evidence="6">L-iditol 2-dehydrogenase</fullName>
    </submittedName>
</protein>
<evidence type="ECO:0000313" key="6">
    <source>
        <dbReference type="EMBL" id="SMP42897.1"/>
    </source>
</evidence>
<dbReference type="InterPro" id="IPR036291">
    <property type="entry name" value="NAD(P)-bd_dom_sf"/>
</dbReference>
<name>A0ABY1PR04_9BACT</name>
<keyword evidence="3" id="KW-0560">Oxidoreductase</keyword>
<accession>A0ABY1PR04</accession>
<organism evidence="6 7">
    <name type="scientific">Neorhodopirellula lusitana</name>
    <dbReference type="NCBI Taxonomy" id="445327"/>
    <lineage>
        <taxon>Bacteria</taxon>
        <taxon>Pseudomonadati</taxon>
        <taxon>Planctomycetota</taxon>
        <taxon>Planctomycetia</taxon>
        <taxon>Pirellulales</taxon>
        <taxon>Pirellulaceae</taxon>
        <taxon>Neorhodopirellula</taxon>
    </lineage>
</organism>
<evidence type="ECO:0000256" key="1">
    <source>
        <dbReference type="ARBA" id="ARBA00022723"/>
    </source>
</evidence>
<keyword evidence="7" id="KW-1185">Reference proteome</keyword>
<dbReference type="SMART" id="SM00829">
    <property type="entry name" value="PKS_ER"/>
    <property type="match status" value="1"/>
</dbReference>
<dbReference type="Pfam" id="PF00107">
    <property type="entry name" value="ADH_zinc_N"/>
    <property type="match status" value="1"/>
</dbReference>
<dbReference type="InterPro" id="IPR050129">
    <property type="entry name" value="Zn_alcohol_dh"/>
</dbReference>
<comment type="cofactor">
    <cofactor evidence="4">
        <name>Zn(2+)</name>
        <dbReference type="ChEBI" id="CHEBI:29105"/>
    </cofactor>
</comment>
<comment type="similarity">
    <text evidence="4">Belongs to the zinc-containing alcohol dehydrogenase family.</text>
</comment>
<dbReference type="Gene3D" id="3.90.180.10">
    <property type="entry name" value="Medium-chain alcohol dehydrogenases, catalytic domain"/>
    <property type="match status" value="1"/>
</dbReference>
<gene>
    <name evidence="6" type="ORF">SAMN06265222_101860</name>
</gene>
<dbReference type="Proteomes" id="UP001158067">
    <property type="component" value="Unassembled WGS sequence"/>
</dbReference>
<dbReference type="PANTHER" id="PTHR43401:SF2">
    <property type="entry name" value="L-THREONINE 3-DEHYDROGENASE"/>
    <property type="match status" value="1"/>
</dbReference>
<evidence type="ECO:0000259" key="5">
    <source>
        <dbReference type="SMART" id="SM00829"/>
    </source>
</evidence>
<evidence type="ECO:0000256" key="4">
    <source>
        <dbReference type="RuleBase" id="RU361277"/>
    </source>
</evidence>
<dbReference type="EMBL" id="FXUG01000001">
    <property type="protein sequence ID" value="SMP42897.1"/>
    <property type="molecule type" value="Genomic_DNA"/>
</dbReference>
<sequence>MKALNLKEYKQFEFIDVPMPELEADEVLIQVKATGICGSDVHGMDGSSGRRIPPVVMGHESAGVISQIGGAVTQWQIGDRVTFDSTISCGQCEFCGRGQANLCDNRRVFGVSCDEYNQAGAFAEFVKVPDRILYRIPDSMTFQQAAFCEPVAVALHAVSRVPVSSGDTAVVVGTGIIGLLVVQALKAAGCEKVIAVDLDPFKLETAKKVGADETLISGPETLHQIMEMTGGRGVDIAMEVVGITPTTNMAIGMLRKGGSLVCVGNIAQKIEFPLQAVVTRELTVYGTCAINNEYPEAIELISSGKIQVDPIISKVAPLSEGADWFAKLHENKDNLLKVILEP</sequence>
<dbReference type="CDD" id="cd08236">
    <property type="entry name" value="sugar_DH"/>
    <property type="match status" value="1"/>
</dbReference>
<dbReference type="InterPro" id="IPR013149">
    <property type="entry name" value="ADH-like_C"/>
</dbReference>
<dbReference type="InterPro" id="IPR002328">
    <property type="entry name" value="ADH_Zn_CS"/>
</dbReference>
<dbReference type="Gene3D" id="3.40.50.720">
    <property type="entry name" value="NAD(P)-binding Rossmann-like Domain"/>
    <property type="match status" value="1"/>
</dbReference>
<dbReference type="Pfam" id="PF08240">
    <property type="entry name" value="ADH_N"/>
    <property type="match status" value="1"/>
</dbReference>
<proteinExistence type="inferred from homology"/>
<dbReference type="InterPro" id="IPR013154">
    <property type="entry name" value="ADH-like_N"/>
</dbReference>
<dbReference type="SUPFAM" id="SSF50129">
    <property type="entry name" value="GroES-like"/>
    <property type="match status" value="1"/>
</dbReference>
<keyword evidence="1 4" id="KW-0479">Metal-binding</keyword>
<evidence type="ECO:0000313" key="7">
    <source>
        <dbReference type="Proteomes" id="UP001158067"/>
    </source>
</evidence>